<dbReference type="CDD" id="cd06170">
    <property type="entry name" value="LuxR_C_like"/>
    <property type="match status" value="1"/>
</dbReference>
<dbReference type="PRINTS" id="PR00038">
    <property type="entry name" value="HTHLUXR"/>
</dbReference>
<dbReference type="PROSITE" id="PS50043">
    <property type="entry name" value="HTH_LUXR_2"/>
    <property type="match status" value="1"/>
</dbReference>
<dbReference type="PANTHER" id="PTHR44688:SF16">
    <property type="entry name" value="DNA-BINDING TRANSCRIPTIONAL ACTIVATOR DEVR_DOSR"/>
    <property type="match status" value="1"/>
</dbReference>
<sequence>MKGSSQRRGFHRKWGPREPGPPRPREWEVLLLLRQGLEDDEIARRMGITASTVRGHIYRLRDRLGIASRAELLQRIPWEQCPPELQARAALASPPPTTDQ</sequence>
<keyword evidence="1" id="KW-0805">Transcription regulation</keyword>
<dbReference type="Gene3D" id="1.10.10.10">
    <property type="entry name" value="Winged helix-like DNA-binding domain superfamily/Winged helix DNA-binding domain"/>
    <property type="match status" value="1"/>
</dbReference>
<dbReference type="Pfam" id="PF00196">
    <property type="entry name" value="GerE"/>
    <property type="match status" value="1"/>
</dbReference>
<accession>A0A455SXG9</accession>
<dbReference type="GO" id="GO:0006355">
    <property type="term" value="P:regulation of DNA-templated transcription"/>
    <property type="evidence" value="ECO:0007669"/>
    <property type="project" value="InterPro"/>
</dbReference>
<evidence type="ECO:0000313" key="6">
    <source>
        <dbReference type="EMBL" id="BBH92370.1"/>
    </source>
</evidence>
<proteinExistence type="predicted"/>
<name>A0A455SXG9_9CHLR</name>
<organism evidence="6">
    <name type="scientific">Thermogemmatispora argillosa</name>
    <dbReference type="NCBI Taxonomy" id="2045280"/>
    <lineage>
        <taxon>Bacteria</taxon>
        <taxon>Bacillati</taxon>
        <taxon>Chloroflexota</taxon>
        <taxon>Ktedonobacteria</taxon>
        <taxon>Thermogemmatisporales</taxon>
        <taxon>Thermogemmatisporaceae</taxon>
        <taxon>Thermogemmatispora</taxon>
    </lineage>
</organism>
<keyword evidence="3" id="KW-0804">Transcription</keyword>
<keyword evidence="2" id="KW-0238">DNA-binding</keyword>
<reference evidence="6" key="1">
    <citation type="submission" date="2018-12" db="EMBL/GenBank/DDBJ databases">
        <title>Novel natural products biosynthetic potential of the class Ktedonobacteria.</title>
        <authorList>
            <person name="Zheng Y."/>
            <person name="Saitou A."/>
            <person name="Wang C.M."/>
            <person name="Toyoda A."/>
            <person name="Minakuchi Y."/>
            <person name="Sekiguchi Y."/>
            <person name="Ueda K."/>
            <person name="Takano H."/>
            <person name="Sakai Y."/>
            <person name="Yokota A."/>
            <person name="Yabe S."/>
        </authorList>
    </citation>
    <scope>NUCLEOTIDE SEQUENCE</scope>
    <source>
        <strain evidence="6">A3-2</strain>
    </source>
</reference>
<dbReference type="SUPFAM" id="SSF46894">
    <property type="entry name" value="C-terminal effector domain of the bipartite response regulators"/>
    <property type="match status" value="1"/>
</dbReference>
<dbReference type="InterPro" id="IPR036388">
    <property type="entry name" value="WH-like_DNA-bd_sf"/>
</dbReference>
<dbReference type="InterPro" id="IPR016032">
    <property type="entry name" value="Sig_transdc_resp-reg_C-effctor"/>
</dbReference>
<protein>
    <recommendedName>
        <fullName evidence="5">HTH luxR-type domain-containing protein</fullName>
    </recommendedName>
</protein>
<evidence type="ECO:0000256" key="2">
    <source>
        <dbReference type="ARBA" id="ARBA00023125"/>
    </source>
</evidence>
<evidence type="ECO:0000256" key="4">
    <source>
        <dbReference type="SAM" id="MobiDB-lite"/>
    </source>
</evidence>
<dbReference type="SMART" id="SM00421">
    <property type="entry name" value="HTH_LUXR"/>
    <property type="match status" value="1"/>
</dbReference>
<feature type="domain" description="HTH luxR-type" evidence="5">
    <location>
        <begin position="18"/>
        <end position="80"/>
    </location>
</feature>
<evidence type="ECO:0000256" key="1">
    <source>
        <dbReference type="ARBA" id="ARBA00023015"/>
    </source>
</evidence>
<dbReference type="InterPro" id="IPR000792">
    <property type="entry name" value="Tscrpt_reg_LuxR_C"/>
</dbReference>
<dbReference type="AlphaFoldDB" id="A0A455SXG9"/>
<feature type="region of interest" description="Disordered" evidence="4">
    <location>
        <begin position="1"/>
        <end position="24"/>
    </location>
</feature>
<evidence type="ECO:0000256" key="3">
    <source>
        <dbReference type="ARBA" id="ARBA00023163"/>
    </source>
</evidence>
<dbReference type="PANTHER" id="PTHR44688">
    <property type="entry name" value="DNA-BINDING TRANSCRIPTIONAL ACTIVATOR DEVR_DOSR"/>
    <property type="match status" value="1"/>
</dbReference>
<dbReference type="GO" id="GO:0003677">
    <property type="term" value="F:DNA binding"/>
    <property type="evidence" value="ECO:0007669"/>
    <property type="project" value="UniProtKB-KW"/>
</dbReference>
<dbReference type="EMBL" id="AP019377">
    <property type="protein sequence ID" value="BBH92370.1"/>
    <property type="molecule type" value="Genomic_DNA"/>
</dbReference>
<gene>
    <name evidence="6" type="ORF">KTA_05690</name>
</gene>
<evidence type="ECO:0000259" key="5">
    <source>
        <dbReference type="PROSITE" id="PS50043"/>
    </source>
</evidence>